<name>A0ABW2XET4_9ACTN</name>
<dbReference type="PANTHER" id="PTHR41878:SF1">
    <property type="entry name" value="TNPR PROTEIN"/>
    <property type="match status" value="1"/>
</dbReference>
<dbReference type="Pfam" id="PF07929">
    <property type="entry name" value="PRiA4_ORF3"/>
    <property type="match status" value="1"/>
</dbReference>
<gene>
    <name evidence="2" type="ORF">ACFQZM_09530</name>
</gene>
<dbReference type="InterPro" id="IPR012912">
    <property type="entry name" value="Plasmid_pRiA4b_Orf3-like"/>
</dbReference>
<reference evidence="3" key="1">
    <citation type="journal article" date="2019" name="Int. J. Syst. Evol. Microbiol.">
        <title>The Global Catalogue of Microorganisms (GCM) 10K type strain sequencing project: providing services to taxonomists for standard genome sequencing and annotation.</title>
        <authorList>
            <consortium name="The Broad Institute Genomics Platform"/>
            <consortium name="The Broad Institute Genome Sequencing Center for Infectious Disease"/>
            <person name="Wu L."/>
            <person name="Ma J."/>
        </authorList>
    </citation>
    <scope>NUCLEOTIDE SEQUENCE [LARGE SCALE GENOMIC DNA]</scope>
    <source>
        <strain evidence="3">JCM 9371</strain>
    </source>
</reference>
<proteinExistence type="predicted"/>
<feature type="domain" description="Plasmid pRiA4b Orf3-like" evidence="1">
    <location>
        <begin position="3"/>
        <end position="165"/>
    </location>
</feature>
<dbReference type="Gene3D" id="3.10.290.30">
    <property type="entry name" value="MM3350-like"/>
    <property type="match status" value="1"/>
</dbReference>
<sequence>MRIFRLEITLLDMEKPVRRTVEVPADTTLSDLYYVIQAAMGWDFHSHMHVFETHLGRFGVADGELGIEDAAHVTLEAVAPRFGYVHDFGDDWQHDVRVTGDFSAEPGVDYPRVVDGTGACPPEDSGGPPGFAAMLDALADPSHDDHEMYMEWTDGGFDPDAFDLDRANRRLRAGTADLGTLADMD</sequence>
<comment type="caution">
    <text evidence="2">The sequence shown here is derived from an EMBL/GenBank/DDBJ whole genome shotgun (WGS) entry which is preliminary data.</text>
</comment>
<keyword evidence="3" id="KW-1185">Reference proteome</keyword>
<dbReference type="RefSeq" id="WP_165503000.1">
    <property type="nucleotide sequence ID" value="NZ_CAACUY010000088.1"/>
</dbReference>
<dbReference type="Proteomes" id="UP001597063">
    <property type="component" value="Unassembled WGS sequence"/>
</dbReference>
<dbReference type="PANTHER" id="PTHR41878">
    <property type="entry name" value="LEXA REPRESSOR-RELATED"/>
    <property type="match status" value="1"/>
</dbReference>
<dbReference type="SUPFAM" id="SSF159941">
    <property type="entry name" value="MM3350-like"/>
    <property type="match status" value="1"/>
</dbReference>
<accession>A0ABW2XET4</accession>
<dbReference type="InterPro" id="IPR024047">
    <property type="entry name" value="MM3350-like_sf"/>
</dbReference>
<protein>
    <submittedName>
        <fullName evidence="2">Plasmid pRiA4b ORF-3 family protein</fullName>
    </submittedName>
</protein>
<evidence type="ECO:0000259" key="1">
    <source>
        <dbReference type="Pfam" id="PF07929"/>
    </source>
</evidence>
<organism evidence="2 3">
    <name type="scientific">Actinomadura fibrosa</name>
    <dbReference type="NCBI Taxonomy" id="111802"/>
    <lineage>
        <taxon>Bacteria</taxon>
        <taxon>Bacillati</taxon>
        <taxon>Actinomycetota</taxon>
        <taxon>Actinomycetes</taxon>
        <taxon>Streptosporangiales</taxon>
        <taxon>Thermomonosporaceae</taxon>
        <taxon>Actinomadura</taxon>
    </lineage>
</organism>
<evidence type="ECO:0000313" key="3">
    <source>
        <dbReference type="Proteomes" id="UP001597063"/>
    </source>
</evidence>
<evidence type="ECO:0000313" key="2">
    <source>
        <dbReference type="EMBL" id="MFD0684736.1"/>
    </source>
</evidence>
<dbReference type="EMBL" id="JBHTGP010000004">
    <property type="protein sequence ID" value="MFD0684736.1"/>
    <property type="molecule type" value="Genomic_DNA"/>
</dbReference>